<protein>
    <submittedName>
        <fullName evidence="2">Uncharacterized protein</fullName>
    </submittedName>
</protein>
<feature type="compositionally biased region" description="Polar residues" evidence="1">
    <location>
        <begin position="19"/>
        <end position="34"/>
    </location>
</feature>
<reference evidence="2 3" key="1">
    <citation type="submission" date="2024-04" db="EMBL/GenBank/DDBJ databases">
        <authorList>
            <person name="Waldvogel A.-M."/>
            <person name="Schoenle A."/>
        </authorList>
    </citation>
    <scope>NUCLEOTIDE SEQUENCE [LARGE SCALE GENOMIC DNA]</scope>
</reference>
<evidence type="ECO:0000256" key="1">
    <source>
        <dbReference type="SAM" id="MobiDB-lite"/>
    </source>
</evidence>
<proteinExistence type="predicted"/>
<dbReference type="EMBL" id="OZ035842">
    <property type="protein sequence ID" value="CAL1595200.1"/>
    <property type="molecule type" value="Genomic_DNA"/>
</dbReference>
<evidence type="ECO:0000313" key="2">
    <source>
        <dbReference type="EMBL" id="CAL1595200.1"/>
    </source>
</evidence>
<keyword evidence="3" id="KW-1185">Reference proteome</keyword>
<sequence length="195" mass="21850">MVVSDSLKGQKTEERPVITQLSHNQQLKSTKSAHTQTENFFTTELTLYLNFCKESRRKSEELKPLDLSLPNRARIDTEMTEAQHGGTSEEDVIEVSTGGSGHLSLSAKNKERTPSSEDPQSESDNKSADTTVSSEDAEGPSRTAKRELMQVRAVQMRLNESFFFKTKGDRPSPRPESPLMKLAQGREPTSRKSHR</sequence>
<name>A0AAV2L4L6_KNICA</name>
<organism evidence="2 3">
    <name type="scientific">Knipowitschia caucasica</name>
    <name type="common">Caucasian dwarf goby</name>
    <name type="synonym">Pomatoschistus caucasicus</name>
    <dbReference type="NCBI Taxonomy" id="637954"/>
    <lineage>
        <taxon>Eukaryota</taxon>
        <taxon>Metazoa</taxon>
        <taxon>Chordata</taxon>
        <taxon>Craniata</taxon>
        <taxon>Vertebrata</taxon>
        <taxon>Euteleostomi</taxon>
        <taxon>Actinopterygii</taxon>
        <taxon>Neopterygii</taxon>
        <taxon>Teleostei</taxon>
        <taxon>Neoteleostei</taxon>
        <taxon>Acanthomorphata</taxon>
        <taxon>Gobiaria</taxon>
        <taxon>Gobiiformes</taxon>
        <taxon>Gobioidei</taxon>
        <taxon>Gobiidae</taxon>
        <taxon>Gobiinae</taxon>
        <taxon>Knipowitschia</taxon>
    </lineage>
</organism>
<feature type="region of interest" description="Disordered" evidence="1">
    <location>
        <begin position="59"/>
        <end position="195"/>
    </location>
</feature>
<dbReference type="Proteomes" id="UP001497482">
    <property type="component" value="Chromosome 20"/>
</dbReference>
<accession>A0AAV2L4L6</accession>
<dbReference type="AlphaFoldDB" id="A0AAV2L4L6"/>
<evidence type="ECO:0000313" key="3">
    <source>
        <dbReference type="Proteomes" id="UP001497482"/>
    </source>
</evidence>
<feature type="region of interest" description="Disordered" evidence="1">
    <location>
        <begin position="1"/>
        <end position="34"/>
    </location>
</feature>
<gene>
    <name evidence="2" type="ORF">KC01_LOCUS24039</name>
</gene>